<dbReference type="EMBL" id="KV927814">
    <property type="protein sequence ID" value="PIO33441.1"/>
    <property type="molecule type" value="Genomic_DNA"/>
</dbReference>
<evidence type="ECO:0000313" key="2">
    <source>
        <dbReference type="Proteomes" id="UP000228934"/>
    </source>
</evidence>
<gene>
    <name evidence="1" type="ORF">AB205_0051430</name>
</gene>
<proteinExistence type="predicted"/>
<evidence type="ECO:0000313" key="1">
    <source>
        <dbReference type="EMBL" id="PIO33441.1"/>
    </source>
</evidence>
<organism evidence="1 2">
    <name type="scientific">Aquarana catesbeiana</name>
    <name type="common">American bullfrog</name>
    <name type="synonym">Rana catesbeiana</name>
    <dbReference type="NCBI Taxonomy" id="8400"/>
    <lineage>
        <taxon>Eukaryota</taxon>
        <taxon>Metazoa</taxon>
        <taxon>Chordata</taxon>
        <taxon>Craniata</taxon>
        <taxon>Vertebrata</taxon>
        <taxon>Euteleostomi</taxon>
        <taxon>Amphibia</taxon>
        <taxon>Batrachia</taxon>
        <taxon>Anura</taxon>
        <taxon>Neobatrachia</taxon>
        <taxon>Ranoidea</taxon>
        <taxon>Ranidae</taxon>
        <taxon>Aquarana</taxon>
    </lineage>
</organism>
<keyword evidence="2" id="KW-1185">Reference proteome</keyword>
<name>A0A2G9S1V7_AQUCT</name>
<protein>
    <submittedName>
        <fullName evidence="1">Uncharacterized protein</fullName>
    </submittedName>
</protein>
<dbReference type="AlphaFoldDB" id="A0A2G9S1V7"/>
<accession>A0A2G9S1V7</accession>
<dbReference type="Proteomes" id="UP000228934">
    <property type="component" value="Unassembled WGS sequence"/>
</dbReference>
<sequence>MYCAYLGILMINTVTLAYNVNTITLWQGGVGNPQKDRSVLSLFSGKWKQKICLQWENVSLFSRFCGVMFVLFSTQAKCAVLI</sequence>
<reference evidence="2" key="1">
    <citation type="journal article" date="2017" name="Nat. Commun.">
        <title>The North American bullfrog draft genome provides insight into hormonal regulation of long noncoding RNA.</title>
        <authorList>
            <person name="Hammond S.A."/>
            <person name="Warren R.L."/>
            <person name="Vandervalk B.P."/>
            <person name="Kucuk E."/>
            <person name="Khan H."/>
            <person name="Gibb E.A."/>
            <person name="Pandoh P."/>
            <person name="Kirk H."/>
            <person name="Zhao Y."/>
            <person name="Jones M."/>
            <person name="Mungall A.J."/>
            <person name="Coope R."/>
            <person name="Pleasance S."/>
            <person name="Moore R.A."/>
            <person name="Holt R.A."/>
            <person name="Round J.M."/>
            <person name="Ohora S."/>
            <person name="Walle B.V."/>
            <person name="Veldhoen N."/>
            <person name="Helbing C.C."/>
            <person name="Birol I."/>
        </authorList>
    </citation>
    <scope>NUCLEOTIDE SEQUENCE [LARGE SCALE GENOMIC DNA]</scope>
</reference>